<dbReference type="RefSeq" id="WP_002596410.1">
    <property type="nucleotide sequence ID" value="NZ_KQ235875.1"/>
</dbReference>
<dbReference type="GeneID" id="93163087"/>
<proteinExistence type="predicted"/>
<organism evidence="1 2">
    <name type="scientific">[Clostridium] citroniae WAL-19142</name>
    <dbReference type="NCBI Taxonomy" id="742734"/>
    <lineage>
        <taxon>Bacteria</taxon>
        <taxon>Bacillati</taxon>
        <taxon>Bacillota</taxon>
        <taxon>Clostridia</taxon>
        <taxon>Lachnospirales</taxon>
        <taxon>Lachnospiraceae</taxon>
        <taxon>Enterocloster</taxon>
    </lineage>
</organism>
<gene>
    <name evidence="1" type="ORF">HMPREF9470_00532</name>
</gene>
<evidence type="ECO:0000313" key="1">
    <source>
        <dbReference type="EMBL" id="KMW11245.1"/>
    </source>
</evidence>
<dbReference type="AlphaFoldDB" id="A0A0J9E6J6"/>
<dbReference type="EMBL" id="ADLK01000056">
    <property type="protein sequence ID" value="KMW11245.1"/>
    <property type="molecule type" value="Genomic_DNA"/>
</dbReference>
<sequence length="101" mass="12341">MAGRAAYFRLYDHGRYMGEYRNSELMELLDIRHHQLIAYYSDTGREYKARYLIERIEEPMRGSWAAEWDHARLKVLWDGTRLKVLRPVRKRKGQEPGWLWR</sequence>
<dbReference type="PATRIC" id="fig|742734.4.peg.567"/>
<dbReference type="OrthoDB" id="2085482at2"/>
<comment type="caution">
    <text evidence="1">The sequence shown here is derived from an EMBL/GenBank/DDBJ whole genome shotgun (WGS) entry which is preliminary data.</text>
</comment>
<dbReference type="Proteomes" id="UP000037392">
    <property type="component" value="Unassembled WGS sequence"/>
</dbReference>
<name>A0A0J9E6J6_9FIRM</name>
<evidence type="ECO:0000313" key="2">
    <source>
        <dbReference type="Proteomes" id="UP000037392"/>
    </source>
</evidence>
<protein>
    <submittedName>
        <fullName evidence="1">Uncharacterized protein</fullName>
    </submittedName>
</protein>
<reference evidence="1 2" key="1">
    <citation type="submission" date="2011-04" db="EMBL/GenBank/DDBJ databases">
        <title>The Genome Sequence of Clostridium citroniae WAL-19142.</title>
        <authorList>
            <consortium name="The Broad Institute Genome Sequencing Platform"/>
            <person name="Earl A."/>
            <person name="Ward D."/>
            <person name="Feldgarden M."/>
            <person name="Gevers D."/>
            <person name="Warren Y.A."/>
            <person name="Tyrrell K.L."/>
            <person name="Citron D.M."/>
            <person name="Goldstein E.J."/>
            <person name="Daigneault M."/>
            <person name="Allen-Vercoe E."/>
            <person name="Young S.K."/>
            <person name="Zeng Q."/>
            <person name="Gargeya S."/>
            <person name="Fitzgerald M."/>
            <person name="Haas B."/>
            <person name="Abouelleil A."/>
            <person name="Alvarado L."/>
            <person name="Arachchi H.M."/>
            <person name="Berlin A."/>
            <person name="Brown A."/>
            <person name="Chapman S.B."/>
            <person name="Chen Z."/>
            <person name="Dunbar C."/>
            <person name="Freedman E."/>
            <person name="Gearin G."/>
            <person name="Gellesch M."/>
            <person name="Goldberg J."/>
            <person name="Griggs A."/>
            <person name="Gujja S."/>
            <person name="Heilman E.R."/>
            <person name="Heiman D."/>
            <person name="Howarth C."/>
            <person name="Larson L."/>
            <person name="Lui A."/>
            <person name="MacDonald P.J."/>
            <person name="Mehta T."/>
            <person name="Montmayeur A."/>
            <person name="Murphy C."/>
            <person name="Neiman D."/>
            <person name="Pearson M."/>
            <person name="Priest M."/>
            <person name="Roberts A."/>
            <person name="Saif S."/>
            <person name="Shea T."/>
            <person name="Shenoy N."/>
            <person name="Sisk P."/>
            <person name="Stolte C."/>
            <person name="Sykes S."/>
            <person name="White J."/>
            <person name="Yandava C."/>
            <person name="Wortman J."/>
            <person name="Nusbaum C."/>
            <person name="Birren B."/>
        </authorList>
    </citation>
    <scope>NUCLEOTIDE SEQUENCE [LARGE SCALE GENOMIC DNA]</scope>
    <source>
        <strain evidence="1 2">WAL-19142</strain>
    </source>
</reference>
<accession>A0A0J9E6J6</accession>